<dbReference type="STRING" id="1137138.A0A067NC14"/>
<evidence type="ECO:0000313" key="5">
    <source>
        <dbReference type="Proteomes" id="UP000027073"/>
    </source>
</evidence>
<reference evidence="5" key="1">
    <citation type="journal article" date="2014" name="Proc. Natl. Acad. Sci. U.S.A.">
        <title>Extensive sampling of basidiomycete genomes demonstrates inadequacy of the white-rot/brown-rot paradigm for wood decay fungi.</title>
        <authorList>
            <person name="Riley R."/>
            <person name="Salamov A.A."/>
            <person name="Brown D.W."/>
            <person name="Nagy L.G."/>
            <person name="Floudas D."/>
            <person name="Held B.W."/>
            <person name="Levasseur A."/>
            <person name="Lombard V."/>
            <person name="Morin E."/>
            <person name="Otillar R."/>
            <person name="Lindquist E.A."/>
            <person name="Sun H."/>
            <person name="LaButti K.M."/>
            <person name="Schmutz J."/>
            <person name="Jabbour D."/>
            <person name="Luo H."/>
            <person name="Baker S.E."/>
            <person name="Pisabarro A.G."/>
            <person name="Walton J.D."/>
            <person name="Blanchette R.A."/>
            <person name="Henrissat B."/>
            <person name="Martin F."/>
            <person name="Cullen D."/>
            <person name="Hibbett D.S."/>
            <person name="Grigoriev I.V."/>
        </authorList>
    </citation>
    <scope>NUCLEOTIDE SEQUENCE [LARGE SCALE GENOMIC DNA]</scope>
    <source>
        <strain evidence="5">PC15</strain>
    </source>
</reference>
<dbReference type="Proteomes" id="UP000027073">
    <property type="component" value="Unassembled WGS sequence"/>
</dbReference>
<dbReference type="Pfam" id="PF00106">
    <property type="entry name" value="adh_short"/>
    <property type="match status" value="1"/>
</dbReference>
<dbReference type="AlphaFoldDB" id="A0A067NC14"/>
<dbReference type="InParanoid" id="A0A067NC14"/>
<dbReference type="OrthoDB" id="191139at2759"/>
<dbReference type="SUPFAM" id="SSF51735">
    <property type="entry name" value="NAD(P)-binding Rossmann-fold domains"/>
    <property type="match status" value="1"/>
</dbReference>
<dbReference type="EMBL" id="KL198011">
    <property type="protein sequence ID" value="KDQ24495.1"/>
    <property type="molecule type" value="Genomic_DNA"/>
</dbReference>
<dbReference type="Gene3D" id="3.40.50.720">
    <property type="entry name" value="NAD(P)-binding Rossmann-like Domain"/>
    <property type="match status" value="1"/>
</dbReference>
<evidence type="ECO:0000256" key="1">
    <source>
        <dbReference type="ARBA" id="ARBA00006484"/>
    </source>
</evidence>
<dbReference type="PANTHER" id="PTHR24320:SF282">
    <property type="entry name" value="WW DOMAIN-CONTAINING OXIDOREDUCTASE"/>
    <property type="match status" value="1"/>
</dbReference>
<dbReference type="PRINTS" id="PR00081">
    <property type="entry name" value="GDHRDH"/>
</dbReference>
<keyword evidence="3" id="KW-0560">Oxidoreductase</keyword>
<evidence type="ECO:0008006" key="6">
    <source>
        <dbReference type="Google" id="ProtNLM"/>
    </source>
</evidence>
<dbReference type="PANTHER" id="PTHR24320">
    <property type="entry name" value="RETINOL DEHYDROGENASE"/>
    <property type="match status" value="1"/>
</dbReference>
<evidence type="ECO:0000313" key="4">
    <source>
        <dbReference type="EMBL" id="KDQ24495.1"/>
    </source>
</evidence>
<evidence type="ECO:0000256" key="3">
    <source>
        <dbReference type="ARBA" id="ARBA00023002"/>
    </source>
</evidence>
<dbReference type="InterPro" id="IPR002347">
    <property type="entry name" value="SDR_fam"/>
</dbReference>
<proteinExistence type="inferred from homology"/>
<organism evidence="4 5">
    <name type="scientific">Pleurotus ostreatus (strain PC15)</name>
    <name type="common">Oyster mushroom</name>
    <dbReference type="NCBI Taxonomy" id="1137138"/>
    <lineage>
        <taxon>Eukaryota</taxon>
        <taxon>Fungi</taxon>
        <taxon>Dikarya</taxon>
        <taxon>Basidiomycota</taxon>
        <taxon>Agaricomycotina</taxon>
        <taxon>Agaricomycetes</taxon>
        <taxon>Agaricomycetidae</taxon>
        <taxon>Agaricales</taxon>
        <taxon>Pleurotineae</taxon>
        <taxon>Pleurotaceae</taxon>
        <taxon>Pleurotus</taxon>
    </lineage>
</organism>
<gene>
    <name evidence="4" type="ORF">PLEOSDRAFT_1107422</name>
</gene>
<dbReference type="HOGENOM" id="CLU_010194_44_6_1"/>
<dbReference type="VEuPathDB" id="FungiDB:PLEOSDRAFT_1107422"/>
<comment type="similarity">
    <text evidence="1">Belongs to the short-chain dehydrogenases/reductases (SDR) family.</text>
</comment>
<protein>
    <recommendedName>
        <fullName evidence="6">NAD(P)-binding protein</fullName>
    </recommendedName>
</protein>
<keyword evidence="2" id="KW-0521">NADP</keyword>
<name>A0A067NC14_PLEO1</name>
<sequence>MEPDNGSTNSSRILASMKTLVVPNLEGKVAIVTGGNRGIGFQLTQQLAKYGAKVYLAARSEAAAKEAIEQIEHETPELQRLGDKNRIEFLHLDLSTLKGSKAAAETFLKLEKRLDILINNAALLPCRYATTSDGIESTMAVNHFGTFVFTQTLFDLLVSTARESDVRVVNMSSFLHAQAPAGGQFSTLDEINSPLASAASAPDGLISNHLRYSRSKLANMLYTIQLQKEFKAVGSNALAISVNPGGVATDGALATSSMYPFLLSALVRFVFSRFWKSPLEGATTALYAATSAEVRANAGLFGGAYVVPYGQIGKATKDGQDGDLAKTLWDVTGSIANATLAMSE</sequence>
<dbReference type="GO" id="GO:0016491">
    <property type="term" value="F:oxidoreductase activity"/>
    <property type="evidence" value="ECO:0007669"/>
    <property type="project" value="UniProtKB-KW"/>
</dbReference>
<evidence type="ECO:0000256" key="2">
    <source>
        <dbReference type="ARBA" id="ARBA00022857"/>
    </source>
</evidence>
<dbReference type="InterPro" id="IPR036291">
    <property type="entry name" value="NAD(P)-bd_dom_sf"/>
</dbReference>
<accession>A0A067NC14</accession>